<gene>
    <name evidence="2" type="ORF">SBP02_20170</name>
</gene>
<sequence length="68" mass="7988">MERTLSTSTLPLQPSHTQPLGRLHATLALWLRNARTRRQLAALDERLLMDNGITPAERRRELEKPFWR</sequence>
<proteinExistence type="predicted"/>
<dbReference type="InterPro" id="IPR009506">
    <property type="entry name" value="YjiS-like"/>
</dbReference>
<protein>
    <submittedName>
        <fullName evidence="2">DUF1127 domain-containing protein</fullName>
    </submittedName>
</protein>
<dbReference type="RefSeq" id="WP_318644178.1">
    <property type="nucleotide sequence ID" value="NZ_CP137892.1"/>
</dbReference>
<keyword evidence="3" id="KW-1185">Reference proteome</keyword>
<accession>A0ABZ0PV20</accession>
<dbReference type="Proteomes" id="UP001305928">
    <property type="component" value="Chromosome"/>
</dbReference>
<evidence type="ECO:0000313" key="3">
    <source>
        <dbReference type="Proteomes" id="UP001305928"/>
    </source>
</evidence>
<dbReference type="EMBL" id="CP137892">
    <property type="protein sequence ID" value="WPC05040.1"/>
    <property type="molecule type" value="Genomic_DNA"/>
</dbReference>
<evidence type="ECO:0000259" key="1">
    <source>
        <dbReference type="Pfam" id="PF06568"/>
    </source>
</evidence>
<reference evidence="2 3" key="1">
    <citation type="submission" date="2023-11" db="EMBL/GenBank/DDBJ databases">
        <title>Complete genome of Pseudomonas benzenivorans BA3361.</title>
        <authorList>
            <person name="Shin S.Y."/>
            <person name="Song J."/>
            <person name="Kang H."/>
        </authorList>
    </citation>
    <scope>NUCLEOTIDE SEQUENCE [LARGE SCALE GENOMIC DNA]</scope>
    <source>
        <strain evidence="2 3">HNIBRBA3361</strain>
    </source>
</reference>
<organism evidence="2 3">
    <name type="scientific">Pseudomonas benzenivorans</name>
    <dbReference type="NCBI Taxonomy" id="556533"/>
    <lineage>
        <taxon>Bacteria</taxon>
        <taxon>Pseudomonadati</taxon>
        <taxon>Pseudomonadota</taxon>
        <taxon>Gammaproteobacteria</taxon>
        <taxon>Pseudomonadales</taxon>
        <taxon>Pseudomonadaceae</taxon>
        <taxon>Pseudomonas</taxon>
    </lineage>
</organism>
<dbReference type="Pfam" id="PF06568">
    <property type="entry name" value="YjiS-like"/>
    <property type="match status" value="1"/>
</dbReference>
<name>A0ABZ0PV20_9PSED</name>
<feature type="domain" description="YjiS-like" evidence="1">
    <location>
        <begin position="23"/>
        <end position="59"/>
    </location>
</feature>
<evidence type="ECO:0000313" key="2">
    <source>
        <dbReference type="EMBL" id="WPC05040.1"/>
    </source>
</evidence>